<accession>A0A6G0T9J7</accession>
<comment type="caution">
    <text evidence="2">The sequence shown here is derived from an EMBL/GenBank/DDBJ whole genome shotgun (WGS) entry which is preliminary data.</text>
</comment>
<dbReference type="AlphaFoldDB" id="A0A6G0T9J7"/>
<keyword evidence="1" id="KW-0812">Transmembrane</keyword>
<dbReference type="OrthoDB" id="10475099at2759"/>
<organism evidence="2 3">
    <name type="scientific">Aphis glycines</name>
    <name type="common">Soybean aphid</name>
    <dbReference type="NCBI Taxonomy" id="307491"/>
    <lineage>
        <taxon>Eukaryota</taxon>
        <taxon>Metazoa</taxon>
        <taxon>Ecdysozoa</taxon>
        <taxon>Arthropoda</taxon>
        <taxon>Hexapoda</taxon>
        <taxon>Insecta</taxon>
        <taxon>Pterygota</taxon>
        <taxon>Neoptera</taxon>
        <taxon>Paraneoptera</taxon>
        <taxon>Hemiptera</taxon>
        <taxon>Sternorrhyncha</taxon>
        <taxon>Aphidomorpha</taxon>
        <taxon>Aphidoidea</taxon>
        <taxon>Aphididae</taxon>
        <taxon>Aphidini</taxon>
        <taxon>Aphis</taxon>
        <taxon>Aphis</taxon>
    </lineage>
</organism>
<evidence type="ECO:0000313" key="3">
    <source>
        <dbReference type="Proteomes" id="UP000475862"/>
    </source>
</evidence>
<keyword evidence="3" id="KW-1185">Reference proteome</keyword>
<reference evidence="2 3" key="1">
    <citation type="submission" date="2019-08" db="EMBL/GenBank/DDBJ databases">
        <title>The genome of the soybean aphid Biotype 1, its phylome, world population structure and adaptation to the North American continent.</title>
        <authorList>
            <person name="Giordano R."/>
            <person name="Donthu R.K."/>
            <person name="Hernandez A.G."/>
            <person name="Wright C.L."/>
            <person name="Zimin A.V."/>
        </authorList>
    </citation>
    <scope>NUCLEOTIDE SEQUENCE [LARGE SCALE GENOMIC DNA]</scope>
    <source>
        <tissue evidence="2">Whole aphids</tissue>
    </source>
</reference>
<gene>
    <name evidence="2" type="ORF">AGLY_012262</name>
</gene>
<protein>
    <submittedName>
        <fullName evidence="2">Uncharacterized protein</fullName>
    </submittedName>
</protein>
<proteinExistence type="predicted"/>
<dbReference type="EMBL" id="VYZN01000048">
    <property type="protein sequence ID" value="KAE9528687.1"/>
    <property type="molecule type" value="Genomic_DNA"/>
</dbReference>
<feature type="transmembrane region" description="Helical" evidence="1">
    <location>
        <begin position="26"/>
        <end position="45"/>
    </location>
</feature>
<keyword evidence="1" id="KW-1133">Transmembrane helix</keyword>
<evidence type="ECO:0000256" key="1">
    <source>
        <dbReference type="SAM" id="Phobius"/>
    </source>
</evidence>
<evidence type="ECO:0000313" key="2">
    <source>
        <dbReference type="EMBL" id="KAE9528687.1"/>
    </source>
</evidence>
<keyword evidence="1" id="KW-0472">Membrane</keyword>
<sequence length="203" mass="23890">MKKLCWPLSEKNVTFLFKYKDCQLNVLLFSSLFILQTIVTVENILTHGLRFSMYNYTDSIMSTYKVSFCVKCGQKTGWMSPVVLKMTRNRVPGLRGKCCKCKCNKSTFVCLNYYKRQVQKCKRSGSHINDVFLNTKINNLLTNPNVRFIYSDLYNDYDLEIMLRINYYTIVYYNTMLFKISNISFDETRADDIDAVCTYEYGE</sequence>
<name>A0A6G0T9J7_APHGL</name>
<dbReference type="Proteomes" id="UP000475862">
    <property type="component" value="Unassembled WGS sequence"/>
</dbReference>